<gene>
    <name evidence="1" type="ORF">PHYBLDRAFT_76824</name>
</gene>
<name>A0A162V843_PHYB8</name>
<dbReference type="OrthoDB" id="2289214at2759"/>
<reference evidence="2" key="1">
    <citation type="submission" date="2015-06" db="EMBL/GenBank/DDBJ databases">
        <title>Expansion of signal transduction pathways in fungi by whole-genome duplication.</title>
        <authorList>
            <consortium name="DOE Joint Genome Institute"/>
            <person name="Corrochano L.M."/>
            <person name="Kuo A."/>
            <person name="Marcet-Houben M."/>
            <person name="Polaino S."/>
            <person name="Salamov A."/>
            <person name="Villalobos J.M."/>
            <person name="Alvarez M.I."/>
            <person name="Avalos J."/>
            <person name="Benito E.P."/>
            <person name="Benoit I."/>
            <person name="Burger G."/>
            <person name="Camino L.P."/>
            <person name="Canovas D."/>
            <person name="Cerda-Olmedo E."/>
            <person name="Cheng J.-F."/>
            <person name="Dominguez A."/>
            <person name="Elias M."/>
            <person name="Eslava A.P."/>
            <person name="Glaser F."/>
            <person name="Grimwood J."/>
            <person name="Gutierrez G."/>
            <person name="Heitman J."/>
            <person name="Henrissat B."/>
            <person name="Iturriaga E.A."/>
            <person name="Lang B.F."/>
            <person name="Lavin J.L."/>
            <person name="Lee S."/>
            <person name="Li W."/>
            <person name="Lindquist E."/>
            <person name="Lopez-Garcia S."/>
            <person name="Luque E.M."/>
            <person name="Marcos A.T."/>
            <person name="Martin J."/>
            <person name="McCluskey K."/>
            <person name="Medina H.R."/>
            <person name="Miralles-Duran A."/>
            <person name="Miyazaki A."/>
            <person name="Munoz-Torres E."/>
            <person name="Oguiza J.A."/>
            <person name="Ohm R."/>
            <person name="Olmedo M."/>
            <person name="Orejas M."/>
            <person name="Ortiz-Castellanos L."/>
            <person name="Pisabarro A.G."/>
            <person name="Rodriguez-Romero J."/>
            <person name="Ruiz-Herrera J."/>
            <person name="Ruiz-Vazquez R."/>
            <person name="Sanz C."/>
            <person name="Schackwitz W."/>
            <person name="Schmutz J."/>
            <person name="Shahriari M."/>
            <person name="Shelest E."/>
            <person name="Silva-Franco F."/>
            <person name="Soanes D."/>
            <person name="Syed K."/>
            <person name="Tagua V.G."/>
            <person name="Talbot N.J."/>
            <person name="Thon M."/>
            <person name="De vries R.P."/>
            <person name="Wiebenga A."/>
            <person name="Yadav J.S."/>
            <person name="Braun E.L."/>
            <person name="Baker S."/>
            <person name="Garre V."/>
            <person name="Horwitz B."/>
            <person name="Torres-Martinez S."/>
            <person name="Idnurm A."/>
            <person name="Herrera-Estrella A."/>
            <person name="Gabaldon T."/>
            <person name="Grigoriev I.V."/>
        </authorList>
    </citation>
    <scope>NUCLEOTIDE SEQUENCE [LARGE SCALE GENOMIC DNA]</scope>
    <source>
        <strain evidence="2">NRRL 1555(-)</strain>
    </source>
</reference>
<dbReference type="EMBL" id="KV440971">
    <property type="protein sequence ID" value="OAD80702.1"/>
    <property type="molecule type" value="Genomic_DNA"/>
</dbReference>
<dbReference type="VEuPathDB" id="FungiDB:PHYBLDRAFT_76824"/>
<dbReference type="GeneID" id="29004097"/>
<dbReference type="AlphaFoldDB" id="A0A162V843"/>
<dbReference type="RefSeq" id="XP_018298742.1">
    <property type="nucleotide sequence ID" value="XM_018443191.1"/>
</dbReference>
<dbReference type="Proteomes" id="UP000077315">
    <property type="component" value="Unassembled WGS sequence"/>
</dbReference>
<organism evidence="1 2">
    <name type="scientific">Phycomyces blakesleeanus (strain ATCC 8743b / DSM 1359 / FGSC 10004 / NBRC 33097 / NRRL 1555)</name>
    <dbReference type="NCBI Taxonomy" id="763407"/>
    <lineage>
        <taxon>Eukaryota</taxon>
        <taxon>Fungi</taxon>
        <taxon>Fungi incertae sedis</taxon>
        <taxon>Mucoromycota</taxon>
        <taxon>Mucoromycotina</taxon>
        <taxon>Mucoromycetes</taxon>
        <taxon>Mucorales</taxon>
        <taxon>Phycomycetaceae</taxon>
        <taxon>Phycomyces</taxon>
    </lineage>
</organism>
<evidence type="ECO:0008006" key="3">
    <source>
        <dbReference type="Google" id="ProtNLM"/>
    </source>
</evidence>
<keyword evidence="2" id="KW-1185">Reference proteome</keyword>
<evidence type="ECO:0000313" key="2">
    <source>
        <dbReference type="Proteomes" id="UP000077315"/>
    </source>
</evidence>
<sequence>MSCVASYADYEYVDPSKSHFLATGKVQCNSLCYEALVTVPMLCPDQKYPCAINSGTTPHYNRRTNISRHASRNYSKEIPIFNGPQHESSFDLNSVFHSLHHTSNPQSVLFNVRKLISINGLKEILITQLGAVDAFTAKYTKTRDLIAEVLFVDPAIRLKAIKLGITVQNTPIPALPVFGSGSPLMKIDMFGIPNCHPETDLKDSLIEAIAPFGKVVYICVYRDQYEIFCGRASAYLDTSALQTPPPLRRFIDLGKPFGASIELHAKELPIFCRYCKKDGHTVSECIRLQNKLTKDQLVKKTSQNKEYDTSPSYPLAKEVETTLTENITNSIKDRKSNADITTAEEDMIKMKGAFDKKISSMKAAEPTLEPIITTMPANHRRDNDLDLLEVQIAELINSNRNVPQAPLKQDLQFLKHSHPSSYEYPGFSHGCQDYIESRIGLDIPDICEKKCCTKDFCEPSEANPYFQKNNHEMSI</sequence>
<dbReference type="InParanoid" id="A0A162V843"/>
<proteinExistence type="predicted"/>
<protein>
    <recommendedName>
        <fullName evidence="3">CCHC-type zinc finger transcription factor</fullName>
    </recommendedName>
</protein>
<evidence type="ECO:0000313" key="1">
    <source>
        <dbReference type="EMBL" id="OAD80702.1"/>
    </source>
</evidence>
<accession>A0A162V843</accession>